<evidence type="ECO:0000256" key="1">
    <source>
        <dbReference type="SAM" id="Phobius"/>
    </source>
</evidence>
<keyword evidence="1" id="KW-0472">Membrane</keyword>
<keyword evidence="1" id="KW-0812">Transmembrane</keyword>
<sequence length="256" mass="28849">MRTTLRRIGADIRRLRHIDAYVISAIAICLAILSVIGELVPEQVRWAGVFAGLSLLVYRTTLPEEVRASAKAPVGDRRDLETLRVSERLRTARTLWMYAPSAVNFLTQERCDVLRSGILARSDGEVRFVVLDPEATAALELAGRQLDESVEFPVHRLGPSLESSLQRLETMASWNNVAGTMEYRLLDYNPGLSLMFIDPHSPDGLAVVEIHGCHGESTSSRMHLRLTPMDNPHWFQRWIAQFEYLWTRARPPSSAS</sequence>
<organism evidence="2 3">
    <name type="scientific">Thermomonospora curvata (strain ATCC 19995 / DSM 43183 / JCM 3096 / KCTC 9072 / NBRC 15933 / NCIMB 10081 / Henssen B9)</name>
    <dbReference type="NCBI Taxonomy" id="471852"/>
    <lineage>
        <taxon>Bacteria</taxon>
        <taxon>Bacillati</taxon>
        <taxon>Actinomycetota</taxon>
        <taxon>Actinomycetes</taxon>
        <taxon>Streptosporangiales</taxon>
        <taxon>Thermomonosporaceae</taxon>
        <taxon>Thermomonospora</taxon>
    </lineage>
</organism>
<reference evidence="2 3" key="1">
    <citation type="journal article" date="2011" name="Stand. Genomic Sci.">
        <title>Complete genome sequence of Thermomonospora curvata type strain (B9).</title>
        <authorList>
            <person name="Chertkov O."/>
            <person name="Sikorski J."/>
            <person name="Nolan M."/>
            <person name="Lapidus A."/>
            <person name="Lucas S."/>
            <person name="Del Rio T.G."/>
            <person name="Tice H."/>
            <person name="Cheng J.F."/>
            <person name="Goodwin L."/>
            <person name="Pitluck S."/>
            <person name="Liolios K."/>
            <person name="Ivanova N."/>
            <person name="Mavromatis K."/>
            <person name="Mikhailova N."/>
            <person name="Ovchinnikova G."/>
            <person name="Pati A."/>
            <person name="Chen A."/>
            <person name="Palaniappan K."/>
            <person name="Djao O.D."/>
            <person name="Land M."/>
            <person name="Hauser L."/>
            <person name="Chang Y.J."/>
            <person name="Jeffries C.D."/>
            <person name="Brettin T."/>
            <person name="Han C."/>
            <person name="Detter J.C."/>
            <person name="Rohde M."/>
            <person name="Goker M."/>
            <person name="Woyke T."/>
            <person name="Bristow J."/>
            <person name="Eisen J.A."/>
            <person name="Markowitz V."/>
            <person name="Hugenholtz P."/>
            <person name="Klenk H.P."/>
            <person name="Kyrpides N.C."/>
        </authorList>
    </citation>
    <scope>NUCLEOTIDE SEQUENCE [LARGE SCALE GENOMIC DNA]</scope>
    <source>
        <strain evidence="3">ATCC 19995 / DSM 43183 / JCM 3096 / KCTC 9072 / NBRC 15933 / NCIMB 10081 / Henssen B9</strain>
    </source>
</reference>
<name>D1A4U0_THECD</name>
<dbReference type="Proteomes" id="UP000001918">
    <property type="component" value="Chromosome"/>
</dbReference>
<feature type="transmembrane region" description="Helical" evidence="1">
    <location>
        <begin position="20"/>
        <end position="37"/>
    </location>
</feature>
<dbReference type="RefSeq" id="WP_012852893.1">
    <property type="nucleotide sequence ID" value="NC_013510.1"/>
</dbReference>
<keyword evidence="3" id="KW-1185">Reference proteome</keyword>
<evidence type="ECO:0000313" key="2">
    <source>
        <dbReference type="EMBL" id="ACY98109.1"/>
    </source>
</evidence>
<dbReference type="eggNOG" id="ENOG50335TC">
    <property type="taxonomic scope" value="Bacteria"/>
</dbReference>
<proteinExistence type="predicted"/>
<dbReference type="OrthoDB" id="3474232at2"/>
<gene>
    <name evidence="2" type="ordered locus">Tcur_2548</name>
</gene>
<protein>
    <submittedName>
        <fullName evidence="2">Uncharacterized protein</fullName>
    </submittedName>
</protein>
<dbReference type="HOGENOM" id="CLU_1085581_0_0_11"/>
<evidence type="ECO:0000313" key="3">
    <source>
        <dbReference type="Proteomes" id="UP000001918"/>
    </source>
</evidence>
<keyword evidence="1" id="KW-1133">Transmembrane helix</keyword>
<dbReference type="AlphaFoldDB" id="D1A4U0"/>
<accession>D1A4U0</accession>
<dbReference type="KEGG" id="tcu:Tcur_2548"/>
<dbReference type="EMBL" id="CP001738">
    <property type="protein sequence ID" value="ACY98109.1"/>
    <property type="molecule type" value="Genomic_DNA"/>
</dbReference>